<dbReference type="InterPro" id="IPR029044">
    <property type="entry name" value="Nucleotide-diphossugar_trans"/>
</dbReference>
<evidence type="ECO:0000313" key="3">
    <source>
        <dbReference type="Proteomes" id="UP000006403"/>
    </source>
</evidence>
<dbReference type="GO" id="GO:0016758">
    <property type="term" value="F:hexosyltransferase activity"/>
    <property type="evidence" value="ECO:0007669"/>
    <property type="project" value="UniProtKB-ARBA"/>
</dbReference>
<comment type="caution">
    <text evidence="2">The sequence shown here is derived from an EMBL/GenBank/DDBJ whole genome shotgun (WGS) entry which is preliminary data.</text>
</comment>
<dbReference type="InterPro" id="IPR001173">
    <property type="entry name" value="Glyco_trans_2-like"/>
</dbReference>
<dbReference type="PATRIC" id="fig|1134806.3.peg.1682"/>
<name>J7CUR7_ENTFC</name>
<sequence>MITIFTPTYNRKKEIKKLYESLLNQTSKGFEWLIVDDGSTDKTKEFFLLLEKQHLPFKIRYIYQENSGKHVAYNTAIKNMKTEWHVVVDSDDILFEKSIEIFEMRIQEIENDMIGLIFPRKNLDSIDISPWIEKKIPMNIPDIKFKFGLNIETCIVINNKYIKKFQFPKFKDEKFMSEESLYYYLADYGKFLPFKDQVYGYRYLEDGWTKNLFRIWEENPLSTLYSLKMRKKYIQKHVKGLKKTKELIKVSMNINSLEWLNEKSFKKYIKGKSIKQWFYVPIFFIFKKIRFERKK</sequence>
<keyword evidence="2" id="KW-0808">Transferase</keyword>
<gene>
    <name evidence="2" type="ORF">HMPREF1348_01768</name>
</gene>
<dbReference type="PANTHER" id="PTHR22916:SF3">
    <property type="entry name" value="UDP-GLCNAC:BETAGAL BETA-1,3-N-ACETYLGLUCOSAMINYLTRANSFERASE-LIKE PROTEIN 1"/>
    <property type="match status" value="1"/>
</dbReference>
<dbReference type="EMBL" id="AMBL01000059">
    <property type="protein sequence ID" value="EJY44757.1"/>
    <property type="molecule type" value="Genomic_DNA"/>
</dbReference>
<feature type="domain" description="Glycosyltransferase 2-like" evidence="1">
    <location>
        <begin position="3"/>
        <end position="155"/>
    </location>
</feature>
<protein>
    <submittedName>
        <fullName evidence="2">Glycosyltransferase, group 2 family protein</fullName>
    </submittedName>
</protein>
<dbReference type="RefSeq" id="WP_002311299.1">
    <property type="nucleotide sequence ID" value="NZ_JH813171.1"/>
</dbReference>
<dbReference type="HOGENOM" id="CLU_074336_1_0_9"/>
<organism evidence="2 3">
    <name type="scientific">Enterococcus faecium 505</name>
    <dbReference type="NCBI Taxonomy" id="1134806"/>
    <lineage>
        <taxon>Bacteria</taxon>
        <taxon>Bacillati</taxon>
        <taxon>Bacillota</taxon>
        <taxon>Bacilli</taxon>
        <taxon>Lactobacillales</taxon>
        <taxon>Enterococcaceae</taxon>
        <taxon>Enterococcus</taxon>
    </lineage>
</organism>
<dbReference type="Pfam" id="PF00535">
    <property type="entry name" value="Glycos_transf_2"/>
    <property type="match status" value="1"/>
</dbReference>
<accession>J7CUR7</accession>
<proteinExistence type="predicted"/>
<dbReference type="SUPFAM" id="SSF53448">
    <property type="entry name" value="Nucleotide-diphospho-sugar transferases"/>
    <property type="match status" value="1"/>
</dbReference>
<dbReference type="Proteomes" id="UP000006403">
    <property type="component" value="Unassembled WGS sequence"/>
</dbReference>
<dbReference type="AlphaFoldDB" id="J7CUR7"/>
<dbReference type="PANTHER" id="PTHR22916">
    <property type="entry name" value="GLYCOSYLTRANSFERASE"/>
    <property type="match status" value="1"/>
</dbReference>
<reference evidence="2 3" key="1">
    <citation type="submission" date="2012-04" db="EMBL/GenBank/DDBJ databases">
        <authorList>
            <person name="Weinstock G."/>
            <person name="Sodergren E."/>
            <person name="Lobos E.A."/>
            <person name="Fulton L."/>
            <person name="Fulton R."/>
            <person name="Courtney L."/>
            <person name="Fronick C."/>
            <person name="O'Laughlin M."/>
            <person name="Godfrey J."/>
            <person name="Wilson R.M."/>
            <person name="Miner T."/>
            <person name="Farmer C."/>
            <person name="Delehaunty K."/>
            <person name="Cordes M."/>
            <person name="Minx P."/>
            <person name="Tomlinson C."/>
            <person name="Chen J."/>
            <person name="Wollam A."/>
            <person name="Pepin K.H."/>
            <person name="Bhonagiri V."/>
            <person name="Zhang X."/>
            <person name="Suruliraj S."/>
            <person name="Warren W."/>
            <person name="Mitreva M."/>
            <person name="Mardis E.R."/>
            <person name="Wilson R.K."/>
        </authorList>
    </citation>
    <scope>NUCLEOTIDE SEQUENCE [LARGE SCALE GENOMIC DNA]</scope>
    <source>
        <strain evidence="2 3">505</strain>
    </source>
</reference>
<dbReference type="Gene3D" id="3.90.550.10">
    <property type="entry name" value="Spore Coat Polysaccharide Biosynthesis Protein SpsA, Chain A"/>
    <property type="match status" value="1"/>
</dbReference>
<evidence type="ECO:0000313" key="2">
    <source>
        <dbReference type="EMBL" id="EJY44757.1"/>
    </source>
</evidence>
<evidence type="ECO:0000259" key="1">
    <source>
        <dbReference type="Pfam" id="PF00535"/>
    </source>
</evidence>
<dbReference type="CDD" id="cd00761">
    <property type="entry name" value="Glyco_tranf_GTA_type"/>
    <property type="match status" value="1"/>
</dbReference>